<dbReference type="EMBL" id="JBHUKR010000021">
    <property type="protein sequence ID" value="MFD2421168.1"/>
    <property type="molecule type" value="Genomic_DNA"/>
</dbReference>
<organism evidence="2 3">
    <name type="scientific">Amycolatopsis pigmentata</name>
    <dbReference type="NCBI Taxonomy" id="450801"/>
    <lineage>
        <taxon>Bacteria</taxon>
        <taxon>Bacillati</taxon>
        <taxon>Actinomycetota</taxon>
        <taxon>Actinomycetes</taxon>
        <taxon>Pseudonocardiales</taxon>
        <taxon>Pseudonocardiaceae</taxon>
        <taxon>Amycolatopsis</taxon>
    </lineage>
</organism>
<sequence>MNSKIRTITPVLLDLVLPIGGYFLLHGIGGLSDFWALTIAGSATGAYAAINTARRGKLDVLGLLVVLEVALSIGLLFTTRDPRIVLLKPSLYIAVAGGYTLVTCFIGRPLCYESGKPFVTKGDPDRLRAYELSWHRSDRFRRALRVVTAFWGVAFLADAVVRVVVVYSLTPERVSASVMLSTVPLVVLVLAALVGTRLLMRPLRPVIEQHHQELVSARQPG</sequence>
<protein>
    <submittedName>
        <fullName evidence="2">VC0807 family protein</fullName>
    </submittedName>
</protein>
<proteinExistence type="predicted"/>
<accession>A0ABW5G2C7</accession>
<feature type="transmembrane region" description="Helical" evidence="1">
    <location>
        <begin position="91"/>
        <end position="111"/>
    </location>
</feature>
<keyword evidence="1" id="KW-0812">Transmembrane</keyword>
<reference evidence="3" key="1">
    <citation type="journal article" date="2019" name="Int. J. Syst. Evol. Microbiol.">
        <title>The Global Catalogue of Microorganisms (GCM) 10K type strain sequencing project: providing services to taxonomists for standard genome sequencing and annotation.</title>
        <authorList>
            <consortium name="The Broad Institute Genomics Platform"/>
            <consortium name="The Broad Institute Genome Sequencing Center for Infectious Disease"/>
            <person name="Wu L."/>
            <person name="Ma J."/>
        </authorList>
    </citation>
    <scope>NUCLEOTIDE SEQUENCE [LARGE SCALE GENOMIC DNA]</scope>
    <source>
        <strain evidence="3">CGMCC 4.7645</strain>
    </source>
</reference>
<keyword evidence="3" id="KW-1185">Reference proteome</keyword>
<dbReference type="NCBIfam" id="NF041646">
    <property type="entry name" value="VC0807_fam"/>
    <property type="match status" value="1"/>
</dbReference>
<dbReference type="Proteomes" id="UP001597417">
    <property type="component" value="Unassembled WGS sequence"/>
</dbReference>
<feature type="transmembrane region" description="Helical" evidence="1">
    <location>
        <begin position="146"/>
        <end position="168"/>
    </location>
</feature>
<keyword evidence="1" id="KW-0472">Membrane</keyword>
<evidence type="ECO:0000313" key="3">
    <source>
        <dbReference type="Proteomes" id="UP001597417"/>
    </source>
</evidence>
<dbReference type="RefSeq" id="WP_378269606.1">
    <property type="nucleotide sequence ID" value="NZ_JBHUKR010000021.1"/>
</dbReference>
<feature type="transmembrane region" description="Helical" evidence="1">
    <location>
        <begin position="60"/>
        <end position="79"/>
    </location>
</feature>
<evidence type="ECO:0000313" key="2">
    <source>
        <dbReference type="EMBL" id="MFD2421168.1"/>
    </source>
</evidence>
<gene>
    <name evidence="2" type="ORF">ACFSXZ_33045</name>
</gene>
<evidence type="ECO:0000256" key="1">
    <source>
        <dbReference type="SAM" id="Phobius"/>
    </source>
</evidence>
<keyword evidence="1" id="KW-1133">Transmembrane helix</keyword>
<comment type="caution">
    <text evidence="2">The sequence shown here is derived from an EMBL/GenBank/DDBJ whole genome shotgun (WGS) entry which is preliminary data.</text>
</comment>
<feature type="transmembrane region" description="Helical" evidence="1">
    <location>
        <begin position="34"/>
        <end position="53"/>
    </location>
</feature>
<name>A0ABW5G2C7_9PSEU</name>
<feature type="transmembrane region" description="Helical" evidence="1">
    <location>
        <begin position="7"/>
        <end position="28"/>
    </location>
</feature>
<feature type="transmembrane region" description="Helical" evidence="1">
    <location>
        <begin position="174"/>
        <end position="194"/>
    </location>
</feature>